<sequence>MKMKYIPGLVALACMGLLASGAAQAINVNFTGKLVAAPDCVLNTGKDISVDFAEVVSTKVDGKTYKKMPIPYTVSCSGGSPGSGQLKVMLGYTTVPWGDYSSIQAQPLQQFANFGLRIIEGDADKTYVPNTKVVVADQNNPPKFYAVPIGRENAGLPEGNFTASATMTAIYE</sequence>
<dbReference type="Pfam" id="PF00419">
    <property type="entry name" value="Fimbrial"/>
    <property type="match status" value="1"/>
</dbReference>
<dbReference type="PANTHER" id="PTHR33420:SF26">
    <property type="entry name" value="FIMBRIAL SUBUNIT"/>
    <property type="match status" value="1"/>
</dbReference>
<feature type="domain" description="Fimbrial-type adhesion" evidence="2">
    <location>
        <begin position="29"/>
        <end position="171"/>
    </location>
</feature>
<dbReference type="Proteomes" id="UP001199135">
    <property type="component" value="Unassembled WGS sequence"/>
</dbReference>
<dbReference type="EMBL" id="VOSO01000023">
    <property type="protein sequence ID" value="MCC7661714.1"/>
    <property type="molecule type" value="Genomic_DNA"/>
</dbReference>
<dbReference type="SUPFAM" id="SSF49401">
    <property type="entry name" value="Bacterial adhesins"/>
    <property type="match status" value="1"/>
</dbReference>
<dbReference type="InterPro" id="IPR008966">
    <property type="entry name" value="Adhesion_dom_sf"/>
</dbReference>
<dbReference type="InterPro" id="IPR036937">
    <property type="entry name" value="Adhesion_dom_fimbrial_sf"/>
</dbReference>
<keyword evidence="1" id="KW-0732">Signal</keyword>
<evidence type="ECO:0000313" key="4">
    <source>
        <dbReference type="Proteomes" id="UP001199135"/>
    </source>
</evidence>
<feature type="signal peptide" evidence="1">
    <location>
        <begin position="1"/>
        <end position="25"/>
    </location>
</feature>
<evidence type="ECO:0000313" key="3">
    <source>
        <dbReference type="EMBL" id="MCC7661714.1"/>
    </source>
</evidence>
<dbReference type="PANTHER" id="PTHR33420">
    <property type="entry name" value="FIMBRIAL SUBUNIT ELFA-RELATED"/>
    <property type="match status" value="1"/>
</dbReference>
<reference evidence="3 4" key="1">
    <citation type="submission" date="2019-08" db="EMBL/GenBank/DDBJ databases">
        <title>Genome sequencing of Psyttalia spp.-associated microbial isolates reveals a potentially novel species in the Serratia genus.</title>
        <authorList>
            <person name="Tannieres-Laurent M."/>
            <person name="Sparks M.E."/>
            <person name="Blackburn M.B."/>
            <person name="Gundersen-Rindal D.E."/>
            <person name="Bon M.-C."/>
        </authorList>
    </citation>
    <scope>NUCLEOTIDE SEQUENCE [LARGE SCALE GENOMIC DNA]</scope>
    <source>
        <strain evidence="4">Pon4B</strain>
    </source>
</reference>
<gene>
    <name evidence="3" type="ORF">FUU20_23695</name>
</gene>
<accession>A0ABS8JCE4</accession>
<dbReference type="InterPro" id="IPR050263">
    <property type="entry name" value="Bact_Fimbrial_Adh_Pro"/>
</dbReference>
<evidence type="ECO:0000259" key="2">
    <source>
        <dbReference type="Pfam" id="PF00419"/>
    </source>
</evidence>
<dbReference type="Gene3D" id="2.60.40.1090">
    <property type="entry name" value="Fimbrial-type adhesion domain"/>
    <property type="match status" value="1"/>
</dbReference>
<dbReference type="InterPro" id="IPR000259">
    <property type="entry name" value="Adhesion_dom_fimbrial"/>
</dbReference>
<proteinExistence type="predicted"/>
<keyword evidence="4" id="KW-1185">Reference proteome</keyword>
<protein>
    <recommendedName>
        <fullName evidence="2">Fimbrial-type adhesion domain-containing protein</fullName>
    </recommendedName>
</protein>
<evidence type="ECO:0000256" key="1">
    <source>
        <dbReference type="SAM" id="SignalP"/>
    </source>
</evidence>
<organism evidence="3 4">
    <name type="scientific">Serratia montpellierensis</name>
    <dbReference type="NCBI Taxonomy" id="2598730"/>
    <lineage>
        <taxon>Bacteria</taxon>
        <taxon>Pseudomonadati</taxon>
        <taxon>Pseudomonadota</taxon>
        <taxon>Gammaproteobacteria</taxon>
        <taxon>Enterobacterales</taxon>
        <taxon>Yersiniaceae</taxon>
        <taxon>Serratia</taxon>
    </lineage>
</organism>
<name>A0ABS8JCE4_9GAMM</name>
<feature type="chain" id="PRO_5046740402" description="Fimbrial-type adhesion domain-containing protein" evidence="1">
    <location>
        <begin position="26"/>
        <end position="172"/>
    </location>
</feature>
<comment type="caution">
    <text evidence="3">The sequence shown here is derived from an EMBL/GenBank/DDBJ whole genome shotgun (WGS) entry which is preliminary data.</text>
</comment>